<comment type="pathway">
    <text evidence="5">Cofactor metabolism; pyridoxal 5'-phosphate salvage; pyridoxal 5'-phosphate from pyridoxamine 5'-phosphate: step 1/1.</text>
</comment>
<feature type="binding site" evidence="5">
    <location>
        <position position="81"/>
    </location>
    <ligand>
        <name>substrate</name>
    </ligand>
</feature>
<dbReference type="GO" id="GO:0004733">
    <property type="term" value="F:pyridoxamine phosphate oxidase activity"/>
    <property type="evidence" value="ECO:0007669"/>
    <property type="project" value="UniProtKB-UniRule"/>
</dbReference>
<evidence type="ECO:0000256" key="6">
    <source>
        <dbReference type="PIRSR" id="PIRSR000190-2"/>
    </source>
</evidence>
<feature type="domain" description="Pyridoxamine 5'-phosphate oxidase N-terminal" evidence="8">
    <location>
        <begin position="50"/>
        <end position="174"/>
    </location>
</feature>
<comment type="caution">
    <text evidence="5">Lacks conserved residue(s) required for the propagation of feature annotation.</text>
</comment>
<dbReference type="NCBIfam" id="TIGR00558">
    <property type="entry name" value="pdxH"/>
    <property type="match status" value="1"/>
</dbReference>
<dbReference type="InterPro" id="IPR000659">
    <property type="entry name" value="Pyridox_Oxase"/>
</dbReference>
<dbReference type="GO" id="GO:0010181">
    <property type="term" value="F:FMN binding"/>
    <property type="evidence" value="ECO:0007669"/>
    <property type="project" value="UniProtKB-UniRule"/>
</dbReference>
<keyword evidence="5" id="KW-0664">Pyridoxine biosynthesis</keyword>
<dbReference type="Pfam" id="PF10590">
    <property type="entry name" value="PNP_phzG_C"/>
    <property type="match status" value="1"/>
</dbReference>
<dbReference type="RefSeq" id="WP_152582650.1">
    <property type="nucleotide sequence ID" value="NZ_VIKT02000018.1"/>
</dbReference>
<dbReference type="NCBIfam" id="NF004231">
    <property type="entry name" value="PRK05679.1"/>
    <property type="match status" value="1"/>
</dbReference>
<reference evidence="10 11" key="2">
    <citation type="submission" date="2020-03" db="EMBL/GenBank/DDBJ databases">
        <title>Chryseoglobus sp. isolated from a deep-sea seamount.</title>
        <authorList>
            <person name="Zhang D.-C."/>
        </authorList>
    </citation>
    <scope>NUCLEOTIDE SEQUENCE [LARGE SCALE GENOMIC DNA]</scope>
    <source>
        <strain evidence="10 11">KN1116</strain>
    </source>
</reference>
<reference evidence="10 11" key="1">
    <citation type="submission" date="2019-06" db="EMBL/GenBank/DDBJ databases">
        <authorList>
            <person name="De-Chao Zhang Q."/>
        </authorList>
    </citation>
    <scope>NUCLEOTIDE SEQUENCE [LARGE SCALE GENOMIC DNA]</scope>
    <source>
        <strain evidence="10 11">KN1116</strain>
    </source>
</reference>
<comment type="similarity">
    <text evidence="1 5">Belongs to the pyridoxamine 5'-phosphate oxidase family.</text>
</comment>
<comment type="subunit">
    <text evidence="5">Homodimer.</text>
</comment>
<feature type="binding site" evidence="5 6">
    <location>
        <begin position="91"/>
        <end position="92"/>
    </location>
    <ligand>
        <name>FMN</name>
        <dbReference type="ChEBI" id="CHEBI:58210"/>
    </ligand>
</feature>
<dbReference type="PANTHER" id="PTHR10851:SF0">
    <property type="entry name" value="PYRIDOXINE-5'-PHOSPHATE OXIDASE"/>
    <property type="match status" value="1"/>
</dbReference>
<feature type="domain" description="Pyridoxine 5'-phosphate oxidase dimerisation C-terminal" evidence="9">
    <location>
        <begin position="188"/>
        <end position="229"/>
    </location>
</feature>
<evidence type="ECO:0000256" key="1">
    <source>
        <dbReference type="ARBA" id="ARBA00007301"/>
    </source>
</evidence>
<dbReference type="GO" id="GO:0008615">
    <property type="term" value="P:pyridoxine biosynthetic process"/>
    <property type="evidence" value="ECO:0007669"/>
    <property type="project" value="UniProtKB-UniRule"/>
</dbReference>
<keyword evidence="4 5" id="KW-0560">Oxidoreductase</keyword>
<feature type="binding site" evidence="5 6">
    <location>
        <position position="120"/>
    </location>
    <ligand>
        <name>FMN</name>
        <dbReference type="ChEBI" id="CHEBI:58210"/>
    </ligand>
</feature>
<name>A0A9E5JN23_9MICO</name>
<dbReference type="SUPFAM" id="SSF50475">
    <property type="entry name" value="FMN-binding split barrel"/>
    <property type="match status" value="1"/>
</dbReference>
<keyword evidence="3 5" id="KW-0288">FMN</keyword>
<organism evidence="10 11">
    <name type="scientific">Microcella pacifica</name>
    <dbReference type="NCBI Taxonomy" id="2591847"/>
    <lineage>
        <taxon>Bacteria</taxon>
        <taxon>Bacillati</taxon>
        <taxon>Actinomycetota</taxon>
        <taxon>Actinomycetes</taxon>
        <taxon>Micrococcales</taxon>
        <taxon>Microbacteriaceae</taxon>
        <taxon>Microcella</taxon>
    </lineage>
</organism>
<dbReference type="PANTHER" id="PTHR10851">
    <property type="entry name" value="PYRIDOXINE-5-PHOSPHATE OXIDASE"/>
    <property type="match status" value="1"/>
</dbReference>
<comment type="catalytic activity">
    <reaction evidence="5">
        <text>pyridoxine 5'-phosphate + O2 = pyridoxal 5'-phosphate + H2O2</text>
        <dbReference type="Rhea" id="RHEA:15149"/>
        <dbReference type="ChEBI" id="CHEBI:15379"/>
        <dbReference type="ChEBI" id="CHEBI:16240"/>
        <dbReference type="ChEBI" id="CHEBI:58589"/>
        <dbReference type="ChEBI" id="CHEBI:597326"/>
        <dbReference type="EC" id="1.4.3.5"/>
    </reaction>
</comment>
<sequence length="229" mass="25745">MSENPATPSNPDPDDLTAALSTHTDYGVEKLEEADAAADPVTQFRAWLAEAAEREVYEPNAMVVGTVDPDGAPSVRTVLLRGVDERGFEFYTDYTSRKGRALLATPGISAVFPWYSLHRQVILYGEARPVEQQTSDDYFANRPRGAQVAAWASDQSQPIDGREGLERKVREAEERFEGVETVPRPERWGGFRIVPHRVEFWQGRTSRLHDRLVYTRDASGEWALGRLQP</sequence>
<keyword evidence="11" id="KW-1185">Reference proteome</keyword>
<feature type="binding site" evidence="5 6">
    <location>
        <position position="97"/>
    </location>
    <ligand>
        <name>FMN</name>
        <dbReference type="ChEBI" id="CHEBI:58210"/>
    </ligand>
</feature>
<feature type="binding site" evidence="5 6">
    <location>
        <position position="98"/>
    </location>
    <ligand>
        <name>FMN</name>
        <dbReference type="ChEBI" id="CHEBI:58210"/>
    </ligand>
</feature>
<comment type="function">
    <text evidence="5">Catalyzes the oxidation of either pyridoxine 5'-phosphate (PNP) or pyridoxamine 5'-phosphate (PMP) into pyridoxal 5'-phosphate (PLP).</text>
</comment>
<dbReference type="InterPro" id="IPR019740">
    <property type="entry name" value="Pyridox_Oxase_CS"/>
</dbReference>
<feature type="binding site" evidence="5 6">
    <location>
        <position position="211"/>
    </location>
    <ligand>
        <name>FMN</name>
        <dbReference type="ChEBI" id="CHEBI:58210"/>
    </ligand>
</feature>
<feature type="binding site" evidence="5 6">
    <location>
        <position position="201"/>
    </location>
    <ligand>
        <name>FMN</name>
        <dbReference type="ChEBI" id="CHEBI:58210"/>
    </ligand>
</feature>
<protein>
    <recommendedName>
        <fullName evidence="5">Pyridoxine/pyridoxamine 5'-phosphate oxidase</fullName>
        <ecNumber evidence="5">1.4.3.5</ecNumber>
    </recommendedName>
    <alternativeName>
        <fullName evidence="5">PNP/PMP oxidase</fullName>
        <shortName evidence="5">PNPOx</shortName>
    </alternativeName>
    <alternativeName>
        <fullName evidence="5">Pyridoxal 5'-phosphate synthase</fullName>
    </alternativeName>
</protein>
<comment type="pathway">
    <text evidence="5">Cofactor metabolism; pyridoxal 5'-phosphate salvage; pyridoxal 5'-phosphate from pyridoxine 5'-phosphate: step 1/1.</text>
</comment>
<proteinExistence type="inferred from homology"/>
<dbReference type="EMBL" id="VIKT02000018">
    <property type="protein sequence ID" value="NHF63655.1"/>
    <property type="molecule type" value="Genomic_DNA"/>
</dbReference>
<dbReference type="InterPro" id="IPR019576">
    <property type="entry name" value="Pyridoxamine_oxidase_dimer_C"/>
</dbReference>
<dbReference type="PROSITE" id="PS01064">
    <property type="entry name" value="PYRIDOX_OXIDASE"/>
    <property type="match status" value="1"/>
</dbReference>
<feature type="binding site" evidence="5">
    <location>
        <begin position="76"/>
        <end position="81"/>
    </location>
    <ligand>
        <name>FMN</name>
        <dbReference type="ChEBI" id="CHEBI:58210"/>
    </ligand>
</feature>
<evidence type="ECO:0000256" key="4">
    <source>
        <dbReference type="ARBA" id="ARBA00023002"/>
    </source>
</evidence>
<comment type="cofactor">
    <cofactor evidence="5 6">
        <name>FMN</name>
        <dbReference type="ChEBI" id="CHEBI:58210"/>
    </cofactor>
    <text evidence="5 6">Binds 1 FMN per subunit.</text>
</comment>
<dbReference type="EC" id="1.4.3.5" evidence="5"/>
<dbReference type="InterPro" id="IPR011576">
    <property type="entry name" value="Pyridox_Oxase_N"/>
</dbReference>
<dbReference type="Gene3D" id="2.30.110.10">
    <property type="entry name" value="Electron Transport, Fmn-binding Protein, Chain A"/>
    <property type="match status" value="1"/>
</dbReference>
<feature type="binding site" evidence="5">
    <location>
        <begin position="207"/>
        <end position="209"/>
    </location>
    <ligand>
        <name>substrate</name>
    </ligand>
</feature>
<dbReference type="PIRSF" id="PIRSF000190">
    <property type="entry name" value="Pyd_amn-ph_oxd"/>
    <property type="match status" value="1"/>
</dbReference>
<keyword evidence="2 5" id="KW-0285">Flavoprotein</keyword>
<comment type="catalytic activity">
    <reaction evidence="5">
        <text>pyridoxamine 5'-phosphate + O2 + H2O = pyridoxal 5'-phosphate + H2O2 + NH4(+)</text>
        <dbReference type="Rhea" id="RHEA:15817"/>
        <dbReference type="ChEBI" id="CHEBI:15377"/>
        <dbReference type="ChEBI" id="CHEBI:15379"/>
        <dbReference type="ChEBI" id="CHEBI:16240"/>
        <dbReference type="ChEBI" id="CHEBI:28938"/>
        <dbReference type="ChEBI" id="CHEBI:58451"/>
        <dbReference type="ChEBI" id="CHEBI:597326"/>
        <dbReference type="EC" id="1.4.3.5"/>
    </reaction>
</comment>
<dbReference type="HAMAP" id="MF_01629">
    <property type="entry name" value="PdxH"/>
    <property type="match status" value="1"/>
</dbReference>
<feature type="binding site" evidence="5">
    <location>
        <position position="142"/>
    </location>
    <ligand>
        <name>substrate</name>
    </ligand>
</feature>
<evidence type="ECO:0000256" key="5">
    <source>
        <dbReference type="HAMAP-Rule" id="MF_01629"/>
    </source>
</evidence>
<dbReference type="AlphaFoldDB" id="A0A9E5JN23"/>
<feature type="binding site" evidence="5 6">
    <location>
        <begin position="155"/>
        <end position="156"/>
    </location>
    <ligand>
        <name>FMN</name>
        <dbReference type="ChEBI" id="CHEBI:58210"/>
    </ligand>
</feature>
<feature type="region of interest" description="Disordered" evidence="7">
    <location>
        <begin position="1"/>
        <end position="24"/>
    </location>
</feature>
<gene>
    <name evidence="5 10" type="primary">pdxH</name>
    <name evidence="10" type="ORF">FK219_010470</name>
</gene>
<evidence type="ECO:0000313" key="11">
    <source>
        <dbReference type="Proteomes" id="UP000818266"/>
    </source>
</evidence>
<accession>A0A9E5JN23</accession>
<comment type="caution">
    <text evidence="10">The sequence shown here is derived from an EMBL/GenBank/DDBJ whole genome shotgun (WGS) entry which is preliminary data.</text>
</comment>
<evidence type="ECO:0000259" key="8">
    <source>
        <dbReference type="Pfam" id="PF01243"/>
    </source>
</evidence>
<evidence type="ECO:0000313" key="10">
    <source>
        <dbReference type="EMBL" id="NHF63655.1"/>
    </source>
</evidence>
<evidence type="ECO:0000259" key="9">
    <source>
        <dbReference type="Pfam" id="PF10590"/>
    </source>
</evidence>
<evidence type="ECO:0000256" key="3">
    <source>
        <dbReference type="ARBA" id="ARBA00022643"/>
    </source>
</evidence>
<dbReference type="Pfam" id="PF01243">
    <property type="entry name" value="PNPOx_N"/>
    <property type="match status" value="1"/>
</dbReference>
<evidence type="ECO:0000256" key="7">
    <source>
        <dbReference type="SAM" id="MobiDB-lite"/>
    </source>
</evidence>
<feature type="binding site" evidence="5">
    <location>
        <position position="138"/>
    </location>
    <ligand>
        <name>substrate</name>
    </ligand>
</feature>
<evidence type="ECO:0000256" key="2">
    <source>
        <dbReference type="ARBA" id="ARBA00022630"/>
    </source>
</evidence>
<dbReference type="OrthoDB" id="9780392at2"/>
<dbReference type="InterPro" id="IPR012349">
    <property type="entry name" value="Split_barrel_FMN-bd"/>
</dbReference>
<dbReference type="Proteomes" id="UP000818266">
    <property type="component" value="Unassembled WGS sequence"/>
</dbReference>